<evidence type="ECO:0000256" key="4">
    <source>
        <dbReference type="ARBA" id="ARBA00012086"/>
    </source>
</evidence>
<dbReference type="Proteomes" id="UP001152599">
    <property type="component" value="Unassembled WGS sequence"/>
</dbReference>
<comment type="subcellular location">
    <subcellularLocation>
        <location evidence="12">Cytoplasm</location>
    </subcellularLocation>
</comment>
<dbReference type="InterPro" id="IPR020625">
    <property type="entry name" value="Schiff_base-form_aldolases_AS"/>
</dbReference>
<comment type="similarity">
    <text evidence="3 12 13">Belongs to the DapA family.</text>
</comment>
<keyword evidence="9 12" id="KW-0456">Lyase</keyword>
<comment type="function">
    <text evidence="1 12">Catalyzes the condensation of (S)-aspartate-beta-semialdehyde [(S)-ASA] and pyruvate to 4-hydroxy-tetrahydrodipicolinate (HTPA).</text>
</comment>
<evidence type="ECO:0000256" key="13">
    <source>
        <dbReference type="PIRNR" id="PIRNR001365"/>
    </source>
</evidence>
<feature type="active site" description="Schiff-base intermediate with substrate" evidence="12 14">
    <location>
        <position position="165"/>
    </location>
</feature>
<dbReference type="GO" id="GO:0019877">
    <property type="term" value="P:diaminopimelate biosynthetic process"/>
    <property type="evidence" value="ECO:0007669"/>
    <property type="project" value="UniProtKB-UniRule"/>
</dbReference>
<keyword evidence="6 12" id="KW-0028">Amino-acid biosynthesis</keyword>
<dbReference type="Pfam" id="PF00701">
    <property type="entry name" value="DHDPS"/>
    <property type="match status" value="1"/>
</dbReference>
<dbReference type="GO" id="GO:0008840">
    <property type="term" value="F:4-hydroxy-tetrahydrodipicolinate synthase activity"/>
    <property type="evidence" value="ECO:0007669"/>
    <property type="project" value="UniProtKB-UniRule"/>
</dbReference>
<evidence type="ECO:0000256" key="11">
    <source>
        <dbReference type="ARBA" id="ARBA00047836"/>
    </source>
</evidence>
<dbReference type="PANTHER" id="PTHR12128">
    <property type="entry name" value="DIHYDRODIPICOLINATE SYNTHASE"/>
    <property type="match status" value="1"/>
</dbReference>
<gene>
    <name evidence="12 16" type="primary">dapA</name>
    <name evidence="16" type="ORF">NMK71_10645</name>
</gene>
<evidence type="ECO:0000256" key="1">
    <source>
        <dbReference type="ARBA" id="ARBA00003294"/>
    </source>
</evidence>
<evidence type="ECO:0000256" key="15">
    <source>
        <dbReference type="PIRSR" id="PIRSR001365-2"/>
    </source>
</evidence>
<dbReference type="RefSeq" id="WP_304421188.1">
    <property type="nucleotide sequence ID" value="NZ_JANCMU010000007.1"/>
</dbReference>
<dbReference type="NCBIfam" id="TIGR00674">
    <property type="entry name" value="dapA"/>
    <property type="match status" value="1"/>
</dbReference>
<dbReference type="Gene3D" id="3.20.20.70">
    <property type="entry name" value="Aldolase class I"/>
    <property type="match status" value="1"/>
</dbReference>
<evidence type="ECO:0000256" key="10">
    <source>
        <dbReference type="ARBA" id="ARBA00023270"/>
    </source>
</evidence>
<reference evidence="16" key="1">
    <citation type="submission" date="2022-07" db="EMBL/GenBank/DDBJ databases">
        <title>Description and genome-wide analysis of Profundicola chukchiensis gen. nov., sp. nov., marine bacteria isolated from bottom sediments of the Chukchi Sea.</title>
        <authorList>
            <person name="Romanenko L."/>
            <person name="Otstavnykh N."/>
            <person name="Kurilenko V."/>
            <person name="Eremeev V."/>
            <person name="Velansky P."/>
            <person name="Mikhailov V."/>
            <person name="Isaeva M."/>
        </authorList>
    </citation>
    <scope>NUCLEOTIDE SEQUENCE</scope>
    <source>
        <strain evidence="16">KMM 9713</strain>
    </source>
</reference>
<evidence type="ECO:0000256" key="6">
    <source>
        <dbReference type="ARBA" id="ARBA00022605"/>
    </source>
</evidence>
<name>A0A9X4RWB6_9FLAO</name>
<feature type="binding site" evidence="12 15">
    <location>
        <position position="207"/>
    </location>
    <ligand>
        <name>pyruvate</name>
        <dbReference type="ChEBI" id="CHEBI:15361"/>
    </ligand>
</feature>
<comment type="subunit">
    <text evidence="12">Homotetramer; dimer of dimers.</text>
</comment>
<feature type="site" description="Part of a proton relay during catalysis" evidence="12">
    <location>
        <position position="47"/>
    </location>
</feature>
<dbReference type="AlphaFoldDB" id="A0A9X4RWB6"/>
<keyword evidence="10 12" id="KW-0704">Schiff base</keyword>
<dbReference type="HAMAP" id="MF_00418">
    <property type="entry name" value="DapA"/>
    <property type="match status" value="1"/>
</dbReference>
<evidence type="ECO:0000256" key="8">
    <source>
        <dbReference type="ARBA" id="ARBA00023154"/>
    </source>
</evidence>
<dbReference type="EMBL" id="JANCMU010000007">
    <property type="protein sequence ID" value="MDG4946875.1"/>
    <property type="molecule type" value="Genomic_DNA"/>
</dbReference>
<dbReference type="PIRSF" id="PIRSF001365">
    <property type="entry name" value="DHDPS"/>
    <property type="match status" value="1"/>
</dbReference>
<keyword evidence="7 12" id="KW-0220">Diaminopimelate biosynthesis</keyword>
<comment type="catalytic activity">
    <reaction evidence="11 12">
        <text>L-aspartate 4-semialdehyde + pyruvate = (2S,4S)-4-hydroxy-2,3,4,5-tetrahydrodipicolinate + H2O + H(+)</text>
        <dbReference type="Rhea" id="RHEA:34171"/>
        <dbReference type="ChEBI" id="CHEBI:15361"/>
        <dbReference type="ChEBI" id="CHEBI:15377"/>
        <dbReference type="ChEBI" id="CHEBI:15378"/>
        <dbReference type="ChEBI" id="CHEBI:67139"/>
        <dbReference type="ChEBI" id="CHEBI:537519"/>
        <dbReference type="EC" id="4.3.3.7"/>
    </reaction>
</comment>
<evidence type="ECO:0000313" key="16">
    <source>
        <dbReference type="EMBL" id="MDG4946875.1"/>
    </source>
</evidence>
<dbReference type="PROSITE" id="PS00666">
    <property type="entry name" value="DHDPS_2"/>
    <property type="match status" value="1"/>
</dbReference>
<evidence type="ECO:0000256" key="7">
    <source>
        <dbReference type="ARBA" id="ARBA00022915"/>
    </source>
</evidence>
<evidence type="ECO:0000256" key="5">
    <source>
        <dbReference type="ARBA" id="ARBA00022490"/>
    </source>
</evidence>
<comment type="caution">
    <text evidence="12">Was originally thought to be a dihydrodipicolinate synthase (DHDPS), catalyzing the condensation of (S)-aspartate-beta-semialdehyde [(S)-ASA] and pyruvate to dihydrodipicolinate (DHDP). However, it was shown in E.coli that the product of the enzymatic reaction is not dihydrodipicolinate but in fact (4S)-4-hydroxy-2,3,4,5-tetrahydro-(2S)-dipicolinic acid (HTPA), and that the consecutive dehydration reaction leading to DHDP is not spontaneous but catalyzed by DapB.</text>
</comment>
<dbReference type="GO" id="GO:0005829">
    <property type="term" value="C:cytosol"/>
    <property type="evidence" value="ECO:0007669"/>
    <property type="project" value="TreeGrafter"/>
</dbReference>
<dbReference type="CDD" id="cd00950">
    <property type="entry name" value="DHDPS"/>
    <property type="match status" value="1"/>
</dbReference>
<dbReference type="GO" id="GO:0009089">
    <property type="term" value="P:lysine biosynthetic process via diaminopimelate"/>
    <property type="evidence" value="ECO:0007669"/>
    <property type="project" value="UniProtKB-UniRule"/>
</dbReference>
<evidence type="ECO:0000256" key="3">
    <source>
        <dbReference type="ARBA" id="ARBA00007592"/>
    </source>
</evidence>
<evidence type="ECO:0000256" key="12">
    <source>
        <dbReference type="HAMAP-Rule" id="MF_00418"/>
    </source>
</evidence>
<evidence type="ECO:0000256" key="2">
    <source>
        <dbReference type="ARBA" id="ARBA00005120"/>
    </source>
</evidence>
<accession>A0A9X4RWB6</accession>
<dbReference type="SUPFAM" id="SSF51569">
    <property type="entry name" value="Aldolase"/>
    <property type="match status" value="1"/>
</dbReference>
<keyword evidence="8 12" id="KW-0457">Lysine biosynthesis</keyword>
<dbReference type="PANTHER" id="PTHR12128:SF66">
    <property type="entry name" value="4-HYDROXY-2-OXOGLUTARATE ALDOLASE, MITOCHONDRIAL"/>
    <property type="match status" value="1"/>
</dbReference>
<feature type="active site" description="Proton donor/acceptor" evidence="12 14">
    <location>
        <position position="136"/>
    </location>
</feature>
<evidence type="ECO:0000313" key="17">
    <source>
        <dbReference type="Proteomes" id="UP001152599"/>
    </source>
</evidence>
<dbReference type="SMART" id="SM01130">
    <property type="entry name" value="DHDPS"/>
    <property type="match status" value="1"/>
</dbReference>
<dbReference type="PRINTS" id="PR00146">
    <property type="entry name" value="DHPICSNTHASE"/>
</dbReference>
<dbReference type="InterPro" id="IPR013785">
    <property type="entry name" value="Aldolase_TIM"/>
</dbReference>
<proteinExistence type="inferred from homology"/>
<comment type="caution">
    <text evidence="16">The sequence shown here is derived from an EMBL/GenBank/DDBJ whole genome shotgun (WGS) entry which is preliminary data.</text>
</comment>
<evidence type="ECO:0000256" key="9">
    <source>
        <dbReference type="ARBA" id="ARBA00023239"/>
    </source>
</evidence>
<sequence>MNKDLIGTGVALITPFDQHNQVDHSGLANLVNHAIDAGVEFLVLMGTTAESATLSKKEKEAAIQTIKATNKGRLPMVIGIGGNNTAHVIEEIQNTDLSDYTAILSASPSYNKPTQEGIYQHFKAIAESTDKDIILYNVPGRTASNVEASTTIRLAKEFKNIVAIKEASPNYMQSSLILNEKLEGFMVLSGDDAFGLPMTLAGGKGVISVIGQAIPQYSEMIRLALDKKVDEAYALYYDILNLTEAIYDEGNPAGIKALMQVQGVCSSETRLPLVKASEALEQKIEKLFNKLK</sequence>
<organism evidence="16 17">
    <name type="scientific">Profundicola chukchiensis</name>
    <dbReference type="NCBI Taxonomy" id="2961959"/>
    <lineage>
        <taxon>Bacteria</taxon>
        <taxon>Pseudomonadati</taxon>
        <taxon>Bacteroidota</taxon>
        <taxon>Flavobacteriia</taxon>
        <taxon>Flavobacteriales</taxon>
        <taxon>Weeksellaceae</taxon>
        <taxon>Profundicola</taxon>
    </lineage>
</organism>
<feature type="binding site" evidence="12 15">
    <location>
        <position position="48"/>
    </location>
    <ligand>
        <name>pyruvate</name>
        <dbReference type="ChEBI" id="CHEBI:15361"/>
    </ligand>
</feature>
<keyword evidence="5 12" id="KW-0963">Cytoplasm</keyword>
<comment type="pathway">
    <text evidence="2 12">Amino-acid biosynthesis; L-lysine biosynthesis via DAP pathway; (S)-tetrahydrodipicolinate from L-aspartate: step 3/4.</text>
</comment>
<protein>
    <recommendedName>
        <fullName evidence="4 12">4-hydroxy-tetrahydrodipicolinate synthase</fullName>
        <shortName evidence="12">HTPA synthase</shortName>
        <ecNumber evidence="4 12">4.3.3.7</ecNumber>
    </recommendedName>
</protein>
<feature type="site" description="Part of a proton relay during catalysis" evidence="12">
    <location>
        <position position="110"/>
    </location>
</feature>
<dbReference type="EC" id="4.3.3.7" evidence="4 12"/>
<evidence type="ECO:0000256" key="14">
    <source>
        <dbReference type="PIRSR" id="PIRSR001365-1"/>
    </source>
</evidence>
<dbReference type="InterPro" id="IPR005263">
    <property type="entry name" value="DapA"/>
</dbReference>
<keyword evidence="17" id="KW-1185">Reference proteome</keyword>
<dbReference type="InterPro" id="IPR002220">
    <property type="entry name" value="DapA-like"/>
</dbReference>